<dbReference type="PATRIC" id="fig|991778.3.peg.4037"/>
<protein>
    <submittedName>
        <fullName evidence="1">Uncharacterized protein</fullName>
    </submittedName>
</protein>
<dbReference type="RefSeq" id="WP_007327707.1">
    <property type="nucleotide sequence ID" value="NZ_AFAR01000190.1"/>
</dbReference>
<organism evidence="1 2">
    <name type="scientific">Rhodopirellula baltica WH47</name>
    <dbReference type="NCBI Taxonomy" id="991778"/>
    <lineage>
        <taxon>Bacteria</taxon>
        <taxon>Pseudomonadati</taxon>
        <taxon>Planctomycetota</taxon>
        <taxon>Planctomycetia</taxon>
        <taxon>Pirellulales</taxon>
        <taxon>Pirellulaceae</taxon>
        <taxon>Rhodopirellula</taxon>
    </lineage>
</organism>
<reference evidence="1 2" key="1">
    <citation type="journal article" date="2013" name="Mar. Genomics">
        <title>Expression of sulfatases in Rhodopirellula baltica and the diversity of sulfatases in the genus Rhodopirellula.</title>
        <authorList>
            <person name="Wegner C.E."/>
            <person name="Richter-Heitmann T."/>
            <person name="Klindworth A."/>
            <person name="Klockow C."/>
            <person name="Richter M."/>
            <person name="Achstetter T."/>
            <person name="Glockner F.O."/>
            <person name="Harder J."/>
        </authorList>
    </citation>
    <scope>NUCLEOTIDE SEQUENCE [LARGE SCALE GENOMIC DNA]</scope>
    <source>
        <strain evidence="1 2">WH47</strain>
    </source>
</reference>
<evidence type="ECO:0000313" key="2">
    <source>
        <dbReference type="Proteomes" id="UP000006222"/>
    </source>
</evidence>
<name>F2AVP7_RHOBT</name>
<dbReference type="AlphaFoldDB" id="F2AVP7"/>
<gene>
    <name evidence="1" type="ORF">RBWH47_01964</name>
</gene>
<sequence length="132" mass="15222">MNAVQIKLWVTGPESERWFDAVRVMWSTDFHPEAFSSLDDIPIRKRNLRSSQPATAEVVLWAGDQKGIHELIQWLHSRSTHPGNRLYIAAGQWSDAERSVLQRFGVRLIVAELTDLIAVEHVVREWSLRISH</sequence>
<evidence type="ECO:0000313" key="1">
    <source>
        <dbReference type="EMBL" id="EGF26246.1"/>
    </source>
</evidence>
<comment type="caution">
    <text evidence="1">The sequence shown here is derived from an EMBL/GenBank/DDBJ whole genome shotgun (WGS) entry which is preliminary data.</text>
</comment>
<dbReference type="Proteomes" id="UP000006222">
    <property type="component" value="Unassembled WGS sequence"/>
</dbReference>
<dbReference type="EMBL" id="AFAR01000190">
    <property type="protein sequence ID" value="EGF26246.1"/>
    <property type="molecule type" value="Genomic_DNA"/>
</dbReference>
<proteinExistence type="predicted"/>
<accession>F2AVP7</accession>